<feature type="region of interest" description="NMPbind" evidence="11">
    <location>
        <begin position="821"/>
        <end position="844"/>
    </location>
</feature>
<comment type="subunit">
    <text evidence="11">Interacts with small ribosomal subunit protein uS11. Not a structural component of 43S pre-ribosomes, but transiently interacts with them by binding to uS11.</text>
</comment>
<comment type="catalytic activity">
    <reaction evidence="11">
        <text>ATP + H2O = ADP + phosphate + H(+)</text>
        <dbReference type="Rhea" id="RHEA:13065"/>
        <dbReference type="ChEBI" id="CHEBI:15377"/>
        <dbReference type="ChEBI" id="CHEBI:15378"/>
        <dbReference type="ChEBI" id="CHEBI:30616"/>
        <dbReference type="ChEBI" id="CHEBI:43474"/>
        <dbReference type="ChEBI" id="CHEBI:456216"/>
    </reaction>
</comment>
<evidence type="ECO:0000313" key="15">
    <source>
        <dbReference type="Proteomes" id="UP000002624"/>
    </source>
</evidence>
<feature type="binding site" evidence="11">
    <location>
        <position position="805"/>
    </location>
    <ligand>
        <name>ATP</name>
        <dbReference type="ChEBI" id="CHEBI:30616"/>
    </ligand>
</feature>
<comment type="function">
    <text evidence="11">Broad-specificity nucleoside monophosphate (NMP) kinase that catalyzes the reversible transfer of the terminal phosphate group between nucleoside triphosphates and monophosphates. Has also ATPase activity. Involved in the late cytoplasmic maturation steps of the 40S ribosomal particles, specifically 18S rRNA maturation. While NMP activity is not required for ribosome maturation, ATPase activity is. Associates transiently with small ribosomal subunit protein uS11. ATP hydrolysis breaks the interaction with uS11. May temporarily remove uS11 from the ribosome to enable a conformational change of the ribosomal RNA that is needed for the final maturation step of the small ribosomal subunit. Its NMP activity may have a role in nuclear energy homeostasis.</text>
</comment>
<feature type="binding site" evidence="11">
    <location>
        <position position="803"/>
    </location>
    <ligand>
        <name>ATP</name>
        <dbReference type="ChEBI" id="CHEBI:30616"/>
    </ligand>
</feature>
<dbReference type="Gene3D" id="3.90.70.130">
    <property type="match status" value="2"/>
</dbReference>
<keyword evidence="3 11" id="KW-0690">Ribosome biogenesis</keyword>
<evidence type="ECO:0000256" key="2">
    <source>
        <dbReference type="ARBA" id="ARBA00022490"/>
    </source>
</evidence>
<evidence type="ECO:0000256" key="9">
    <source>
        <dbReference type="ARBA" id="ARBA00022840"/>
    </source>
</evidence>
<dbReference type="InterPro" id="IPR027417">
    <property type="entry name" value="P-loop_NTPase"/>
</dbReference>
<keyword evidence="9 11" id="KW-0067">ATP-binding</keyword>
<evidence type="ECO:0000259" key="13">
    <source>
        <dbReference type="Pfam" id="PF07910"/>
    </source>
</evidence>
<comment type="subcellular location">
    <subcellularLocation>
        <location evidence="11">Cytoplasm</location>
    </subcellularLocation>
    <subcellularLocation>
        <location evidence="11">Nucleus</location>
    </subcellularLocation>
</comment>
<feature type="binding site" evidence="11">
    <location>
        <position position="804"/>
    </location>
    <ligand>
        <name>ATP</name>
        <dbReference type="ChEBI" id="CHEBI:30616"/>
    </ligand>
</feature>
<comment type="caution">
    <text evidence="11">Lacks conserved residue(s) required for the propagation of feature annotation.</text>
</comment>
<evidence type="ECO:0000256" key="12">
    <source>
        <dbReference type="SAM" id="MobiDB-lite"/>
    </source>
</evidence>
<dbReference type="AlphaFoldDB" id="C6HG89"/>
<evidence type="ECO:0000256" key="3">
    <source>
        <dbReference type="ARBA" id="ARBA00022517"/>
    </source>
</evidence>
<feature type="domain" description="UFSP1/2/DUB catalytic" evidence="13">
    <location>
        <begin position="681"/>
        <end position="749"/>
    </location>
</feature>
<evidence type="ECO:0000313" key="14">
    <source>
        <dbReference type="EMBL" id="EER40840.1"/>
    </source>
</evidence>
<dbReference type="Proteomes" id="UP000002624">
    <property type="component" value="Unassembled WGS sequence"/>
</dbReference>
<dbReference type="GO" id="GO:0005634">
    <property type="term" value="C:nucleus"/>
    <property type="evidence" value="ECO:0007669"/>
    <property type="project" value="UniProtKB-SubCell"/>
</dbReference>
<dbReference type="InterPro" id="IPR020618">
    <property type="entry name" value="Adenyl_kinase_AK6"/>
</dbReference>
<dbReference type="PANTHER" id="PTHR12595:SF0">
    <property type="entry name" value="ADENYLATE KINASE ISOENZYME 6"/>
    <property type="match status" value="1"/>
</dbReference>
<dbReference type="GO" id="GO:0016887">
    <property type="term" value="F:ATP hydrolysis activity"/>
    <property type="evidence" value="ECO:0007669"/>
    <property type="project" value="UniProtKB-UniRule"/>
</dbReference>
<dbReference type="HOGENOM" id="CLU_013053_1_0_1"/>
<name>C6HG89_AJECH</name>
<evidence type="ECO:0000256" key="1">
    <source>
        <dbReference type="ARBA" id="ARBA00000582"/>
    </source>
</evidence>
<keyword evidence="4 11" id="KW-0698">rRNA processing</keyword>
<feature type="binding site" evidence="11">
    <location>
        <position position="806"/>
    </location>
    <ligand>
        <name>ATP</name>
        <dbReference type="ChEBI" id="CHEBI:30616"/>
    </ligand>
</feature>
<evidence type="ECO:0000256" key="6">
    <source>
        <dbReference type="ARBA" id="ARBA00022741"/>
    </source>
</evidence>
<evidence type="ECO:0000256" key="8">
    <source>
        <dbReference type="ARBA" id="ARBA00022801"/>
    </source>
</evidence>
<evidence type="ECO:0000256" key="11">
    <source>
        <dbReference type="HAMAP-Rule" id="MF_03173"/>
    </source>
</evidence>
<dbReference type="Pfam" id="PF07910">
    <property type="entry name" value="Peptidase_C78"/>
    <property type="match status" value="2"/>
</dbReference>
<feature type="domain" description="UFSP1/2/DUB catalytic" evidence="13">
    <location>
        <begin position="574"/>
        <end position="677"/>
    </location>
</feature>
<dbReference type="FunFam" id="3.40.50.300:FF:000372">
    <property type="entry name" value="Adenylate kinase isoenzyme 6 homolog"/>
    <property type="match status" value="1"/>
</dbReference>
<keyword evidence="8" id="KW-0378">Hydrolase</keyword>
<dbReference type="GO" id="GO:0005737">
    <property type="term" value="C:cytoplasm"/>
    <property type="evidence" value="ECO:0007669"/>
    <property type="project" value="UniProtKB-SubCell"/>
</dbReference>
<dbReference type="EMBL" id="GG692425">
    <property type="protein sequence ID" value="EER40840.1"/>
    <property type="molecule type" value="Genomic_DNA"/>
</dbReference>
<keyword evidence="2 11" id="KW-0963">Cytoplasm</keyword>
<evidence type="ECO:0000256" key="7">
    <source>
        <dbReference type="ARBA" id="ARBA00022777"/>
    </source>
</evidence>
<dbReference type="HAMAP" id="MF_00039">
    <property type="entry name" value="Adenylate_kinase_AK6"/>
    <property type="match status" value="1"/>
</dbReference>
<proteinExistence type="inferred from homology"/>
<dbReference type="Pfam" id="PF13238">
    <property type="entry name" value="AAA_18"/>
    <property type="match status" value="1"/>
</dbReference>
<feature type="region of interest" description="LID" evidence="11">
    <location>
        <begin position="897"/>
        <end position="907"/>
    </location>
</feature>
<protein>
    <recommendedName>
        <fullName evidence="11">Adenylate kinase isoenzyme 6 homolog</fullName>
        <shortName evidence="11">AK6</shortName>
        <ecNumber evidence="11">2.7.4.3</ecNumber>
    </recommendedName>
    <alternativeName>
        <fullName evidence="11">Dual activity adenylate kinase/ATPase</fullName>
        <shortName evidence="11">AK/ATPase</shortName>
    </alternativeName>
</protein>
<accession>C6HG89</accession>
<gene>
    <name evidence="14" type="ORF">HCDG_05429</name>
</gene>
<dbReference type="Gene3D" id="3.40.50.300">
    <property type="entry name" value="P-loop containing nucleotide triphosphate hydrolases"/>
    <property type="match status" value="1"/>
</dbReference>
<dbReference type="OMA" id="PFCPFSD"/>
<evidence type="ECO:0000256" key="4">
    <source>
        <dbReference type="ARBA" id="ARBA00022552"/>
    </source>
</evidence>
<dbReference type="PANTHER" id="PTHR12595">
    <property type="entry name" value="POS9-ACTIVATING FACTOR FAP7-RELATED"/>
    <property type="match status" value="1"/>
</dbReference>
<evidence type="ECO:0000256" key="5">
    <source>
        <dbReference type="ARBA" id="ARBA00022679"/>
    </source>
</evidence>
<feature type="binding site" evidence="11">
    <location>
        <position position="898"/>
    </location>
    <ligand>
        <name>ATP</name>
        <dbReference type="ChEBI" id="CHEBI:30616"/>
    </ligand>
</feature>
<dbReference type="eggNOG" id="KOG3347">
    <property type="taxonomic scope" value="Eukaryota"/>
</dbReference>
<keyword evidence="6 11" id="KW-0547">Nucleotide-binding</keyword>
<feature type="binding site" evidence="11">
    <location>
        <position position="801"/>
    </location>
    <ligand>
        <name>ATP</name>
        <dbReference type="ChEBI" id="CHEBI:30616"/>
    </ligand>
</feature>
<organism evidence="14 15">
    <name type="scientific">Ajellomyces capsulatus (strain H143)</name>
    <name type="common">Darling's disease fungus</name>
    <name type="synonym">Histoplasma capsulatum</name>
    <dbReference type="NCBI Taxonomy" id="544712"/>
    <lineage>
        <taxon>Eukaryota</taxon>
        <taxon>Fungi</taxon>
        <taxon>Dikarya</taxon>
        <taxon>Ascomycota</taxon>
        <taxon>Pezizomycotina</taxon>
        <taxon>Eurotiomycetes</taxon>
        <taxon>Eurotiomycetidae</taxon>
        <taxon>Onygenales</taxon>
        <taxon>Ajellomycetaceae</taxon>
        <taxon>Histoplasma</taxon>
    </lineage>
</organism>
<evidence type="ECO:0000256" key="10">
    <source>
        <dbReference type="ARBA" id="ARBA00023242"/>
    </source>
</evidence>
<keyword evidence="5 11" id="KW-0808">Transferase</keyword>
<comment type="similarity">
    <text evidence="11">Belongs to the adenylate kinase family. AK6 subfamily.</text>
</comment>
<dbReference type="GO" id="GO:0006364">
    <property type="term" value="P:rRNA processing"/>
    <property type="evidence" value="ECO:0007669"/>
    <property type="project" value="UniProtKB-KW"/>
</dbReference>
<dbReference type="OrthoDB" id="288987at2759"/>
<dbReference type="EC" id="2.7.4.3" evidence="11"/>
<feature type="region of interest" description="Disordered" evidence="12">
    <location>
        <begin position="451"/>
        <end position="499"/>
    </location>
</feature>
<comment type="catalytic activity">
    <reaction evidence="1 11">
        <text>AMP + ATP = 2 ADP</text>
        <dbReference type="Rhea" id="RHEA:12973"/>
        <dbReference type="ChEBI" id="CHEBI:30616"/>
        <dbReference type="ChEBI" id="CHEBI:456215"/>
        <dbReference type="ChEBI" id="CHEBI:456216"/>
        <dbReference type="EC" id="2.7.4.3"/>
    </reaction>
</comment>
<reference evidence="15" key="1">
    <citation type="submission" date="2009-05" db="EMBL/GenBank/DDBJ databases">
        <title>The genome sequence of Ajellomyces capsulatus strain H143.</title>
        <authorList>
            <person name="Champion M."/>
            <person name="Cuomo C.A."/>
            <person name="Ma L.-J."/>
            <person name="Henn M.R."/>
            <person name="Sil A."/>
            <person name="Goldman B."/>
            <person name="Young S.K."/>
            <person name="Kodira C.D."/>
            <person name="Zeng Q."/>
            <person name="Koehrsen M."/>
            <person name="Alvarado L."/>
            <person name="Berlin A.M."/>
            <person name="Borenstein D."/>
            <person name="Chen Z."/>
            <person name="Engels R."/>
            <person name="Freedman E."/>
            <person name="Gellesch M."/>
            <person name="Goldberg J."/>
            <person name="Griggs A."/>
            <person name="Gujja S."/>
            <person name="Heiman D.I."/>
            <person name="Hepburn T.A."/>
            <person name="Howarth C."/>
            <person name="Jen D."/>
            <person name="Larson L."/>
            <person name="Lewis B."/>
            <person name="Mehta T."/>
            <person name="Park D."/>
            <person name="Pearson M."/>
            <person name="Roberts A."/>
            <person name="Saif S."/>
            <person name="Shea T.D."/>
            <person name="Shenoy N."/>
            <person name="Sisk P."/>
            <person name="Stolte C."/>
            <person name="Sykes S."/>
            <person name="Walk T."/>
            <person name="White J."/>
            <person name="Yandava C."/>
            <person name="Klein B."/>
            <person name="McEwen J.G."/>
            <person name="Puccia R."/>
            <person name="Goldman G.H."/>
            <person name="Felipe M.S."/>
            <person name="Nino-Vega G."/>
            <person name="San-Blas G."/>
            <person name="Taylor J.W."/>
            <person name="Mendoza L."/>
            <person name="Galagan J.E."/>
            <person name="Nusbaum C."/>
            <person name="Birren B.W."/>
        </authorList>
    </citation>
    <scope>NUCLEOTIDE SEQUENCE [LARGE SCALE GENOMIC DNA]</scope>
    <source>
        <strain evidence="15">H143</strain>
    </source>
</reference>
<keyword evidence="7 11" id="KW-0418">Kinase</keyword>
<keyword evidence="10 11" id="KW-0539">Nucleus</keyword>
<dbReference type="STRING" id="544712.C6HG89"/>
<dbReference type="GO" id="GO:0004017">
    <property type="term" value="F:AMP kinase activity"/>
    <property type="evidence" value="ECO:0007669"/>
    <property type="project" value="UniProtKB-UniRule"/>
</dbReference>
<dbReference type="InterPro" id="IPR012462">
    <property type="entry name" value="UFSP1/2_DUB_cat"/>
</dbReference>
<sequence length="964" mass="109138">MSLENEPLFFRPYNALIQPPEIDTLTDYYPEFDESPFRNAENLSWYLNQYFQNCTLPNQDLNPPGSSYIDFGSFKFGKLMDVFKHPRWQVQAAWNIAHATVPHMKVLMYSGIIGNRDELFRGELLAIIDVMCRRLNTKSLRPHIIAPVLLFSVVGMHHIRVLEAYFNGKELVLVLCLVVILCKGHESLEAARLESYSPASPAPFTASVRSNLSLQNLNTLTTVSLYDPADQQIRWNLVKSPPVLIWSFERKRSHAKPDMTSIKLSRANNQEPICCHRFQNPPPFTCRCRNVCSCNRFSKSLFLMAQGGMEIDILPCPFCEFSDSDPYFLTQHVELCHPENGTSPFSAIEEPCASAQDLNHSNTYKKDSPVDYTGHVANDDDPLSGYVDCPHGCGEIISTAELSSHLDLHIAEEMAFEDASGGVVSKCESEGEEIDANTDYIHDDIESRFSTKLPKELRNRDNILQPKSSRKGSHRDSKAALGPSEKKKRKSKRKSHDAAGSFLRRLGRSELGPYAHEKQMPSWLRNMLEEGAKVTVSNQIQTDGTLRRVEHVANETSNLIPVLARLCELDETVEQVFLCHPTVRHVFKMPKEGGFCGYRNIQMLVSHIQDTRADGYEQFPGRLPTILRLQDLIEQAWDLGFNSNAQIETGGIKGTRKYIGTSEAQALLFSLGIKCEAGAFGHSLTIVGFEIRKSGSSNLLVFDPMFKTSPAIERLIGNSRARLQDPRCLIKAYRRGPGYLHKHKEFEILKYRTNYAQTHRNISRTFLVLLPFLHLTLSSAARTRKTKMRTLPNIIITGTPGVGKTVHCEQLAQDTGLRHLSINQVVKEHNCHEGYDDTFQSYIVDDDKLLDAIEKDVPKGGYLIDWHACDLFPKSWIDLVVVIRCNSTSILYDRLAARGYSELKLQENLDVEIFDVLLQEARESYDEEIVVELTSENDEDIESNCARIEAWIDSWKKARVESSG</sequence>
<dbReference type="GO" id="GO:0042274">
    <property type="term" value="P:ribosomal small subunit biogenesis"/>
    <property type="evidence" value="ECO:0007669"/>
    <property type="project" value="UniProtKB-UniRule"/>
</dbReference>
<feature type="compositionally biased region" description="Basic and acidic residues" evidence="12">
    <location>
        <begin position="451"/>
        <end position="461"/>
    </location>
</feature>
<dbReference type="SUPFAM" id="SSF52540">
    <property type="entry name" value="P-loop containing nucleoside triphosphate hydrolases"/>
    <property type="match status" value="1"/>
</dbReference>
<dbReference type="VEuPathDB" id="FungiDB:HCDG_05429"/>
<dbReference type="GO" id="GO:0005524">
    <property type="term" value="F:ATP binding"/>
    <property type="evidence" value="ECO:0007669"/>
    <property type="project" value="UniProtKB-KW"/>
</dbReference>
<feature type="compositionally biased region" description="Basic residues" evidence="12">
    <location>
        <begin position="486"/>
        <end position="495"/>
    </location>
</feature>